<dbReference type="GO" id="GO:0005886">
    <property type="term" value="C:plasma membrane"/>
    <property type="evidence" value="ECO:0007669"/>
    <property type="project" value="UniProtKB-SubCell"/>
</dbReference>
<dbReference type="InterPro" id="IPR029044">
    <property type="entry name" value="Nucleotide-diphossugar_trans"/>
</dbReference>
<evidence type="ECO:0000256" key="1">
    <source>
        <dbReference type="ARBA" id="ARBA00004236"/>
    </source>
</evidence>
<dbReference type="EMBL" id="LAZR01000219">
    <property type="protein sequence ID" value="KKN81162.1"/>
    <property type="molecule type" value="Genomic_DNA"/>
</dbReference>
<evidence type="ECO:0000256" key="3">
    <source>
        <dbReference type="ARBA" id="ARBA00022676"/>
    </source>
</evidence>
<evidence type="ECO:0000256" key="5">
    <source>
        <dbReference type="ARBA" id="ARBA00023136"/>
    </source>
</evidence>
<dbReference type="InterPro" id="IPR026461">
    <property type="entry name" value="Trfase_2_rSAM/seldom_assoc"/>
</dbReference>
<evidence type="ECO:0000259" key="6">
    <source>
        <dbReference type="Pfam" id="PF00535"/>
    </source>
</evidence>
<evidence type="ECO:0000313" key="7">
    <source>
        <dbReference type="EMBL" id="KKN81162.1"/>
    </source>
</evidence>
<dbReference type="Pfam" id="PF00535">
    <property type="entry name" value="Glycos_transf_2"/>
    <property type="match status" value="1"/>
</dbReference>
<dbReference type="CDD" id="cd02522">
    <property type="entry name" value="GT_2_like_a"/>
    <property type="match status" value="1"/>
</dbReference>
<name>A0A0F9U1I0_9ZZZZ</name>
<dbReference type="PANTHER" id="PTHR43646:SF2">
    <property type="entry name" value="GLYCOSYLTRANSFERASE 2-LIKE DOMAIN-CONTAINING PROTEIN"/>
    <property type="match status" value="1"/>
</dbReference>
<dbReference type="SUPFAM" id="SSF53448">
    <property type="entry name" value="Nucleotide-diphospho-sugar transferases"/>
    <property type="match status" value="1"/>
</dbReference>
<dbReference type="Gene3D" id="3.90.550.10">
    <property type="entry name" value="Spore Coat Polysaccharide Biosynthesis Protein SpsA, Chain A"/>
    <property type="match status" value="1"/>
</dbReference>
<evidence type="ECO:0000256" key="4">
    <source>
        <dbReference type="ARBA" id="ARBA00022679"/>
    </source>
</evidence>
<keyword evidence="3" id="KW-0328">Glycosyltransferase</keyword>
<dbReference type="PANTHER" id="PTHR43646">
    <property type="entry name" value="GLYCOSYLTRANSFERASE"/>
    <property type="match status" value="1"/>
</dbReference>
<proteinExistence type="predicted"/>
<gene>
    <name evidence="7" type="ORF">LCGC14_0322260</name>
</gene>
<feature type="domain" description="Glycosyltransferase 2-like" evidence="6">
    <location>
        <begin position="10"/>
        <end position="98"/>
    </location>
</feature>
<keyword evidence="5" id="KW-0472">Membrane</keyword>
<reference evidence="7" key="1">
    <citation type="journal article" date="2015" name="Nature">
        <title>Complex archaea that bridge the gap between prokaryotes and eukaryotes.</title>
        <authorList>
            <person name="Spang A."/>
            <person name="Saw J.H."/>
            <person name="Jorgensen S.L."/>
            <person name="Zaremba-Niedzwiedzka K."/>
            <person name="Martijn J."/>
            <person name="Lind A.E."/>
            <person name="van Eijk R."/>
            <person name="Schleper C."/>
            <person name="Guy L."/>
            <person name="Ettema T.J."/>
        </authorList>
    </citation>
    <scope>NUCLEOTIDE SEQUENCE</scope>
</reference>
<dbReference type="GO" id="GO:0016757">
    <property type="term" value="F:glycosyltransferase activity"/>
    <property type="evidence" value="ECO:0007669"/>
    <property type="project" value="UniProtKB-KW"/>
</dbReference>
<organism evidence="7">
    <name type="scientific">marine sediment metagenome</name>
    <dbReference type="NCBI Taxonomy" id="412755"/>
    <lineage>
        <taxon>unclassified sequences</taxon>
        <taxon>metagenomes</taxon>
        <taxon>ecological metagenomes</taxon>
    </lineage>
</organism>
<evidence type="ECO:0000256" key="2">
    <source>
        <dbReference type="ARBA" id="ARBA00022475"/>
    </source>
</evidence>
<dbReference type="NCBIfam" id="TIGR04283">
    <property type="entry name" value="glyco_like_mftF"/>
    <property type="match status" value="1"/>
</dbReference>
<accession>A0A0F9U1I0</accession>
<dbReference type="AlphaFoldDB" id="A0A0F9U1I0"/>
<keyword evidence="2" id="KW-1003">Cell membrane</keyword>
<comment type="subcellular location">
    <subcellularLocation>
        <location evidence="1">Cell membrane</location>
    </subcellularLocation>
</comment>
<protein>
    <recommendedName>
        <fullName evidence="6">Glycosyltransferase 2-like domain-containing protein</fullName>
    </recommendedName>
</protein>
<comment type="caution">
    <text evidence="7">The sequence shown here is derived from an EMBL/GenBank/DDBJ whole genome shotgun (WGS) entry which is preliminary data.</text>
</comment>
<dbReference type="InterPro" id="IPR001173">
    <property type="entry name" value="Glyco_trans_2-like"/>
</dbReference>
<keyword evidence="4" id="KW-0808">Transferase</keyword>
<sequence length="227" mass="25228">MLNAGSPRLSIIMPARNEAKHIVASLLPLQSLRGELEVILVDGGSSDSTVALAEPLCDQVLHSPPGRARQMNAGATVASGETLLFLHADTQLPAGFLHLISLKVNAQEPWGRFDVKLEPSGALLRLVASMMNWRSRLTGVCTGDQGIFVQQRLFAELGGYADLPLMEDIELSKRLRQHGKPVCLQPALITSSRRWQQHGTLRTIVLMWWLRMLYWLGVPPHRLALWY</sequence>